<proteinExistence type="predicted"/>
<organism evidence="1 2">
    <name type="scientific">Segniliparus rotundus (strain ATCC BAA-972 / CDC 1076 / CIP 108378 / DSM 44985 / JCM 13578)</name>
    <dbReference type="NCBI Taxonomy" id="640132"/>
    <lineage>
        <taxon>Bacteria</taxon>
        <taxon>Bacillati</taxon>
        <taxon>Actinomycetota</taxon>
        <taxon>Actinomycetes</taxon>
        <taxon>Mycobacteriales</taxon>
        <taxon>Segniliparaceae</taxon>
        <taxon>Segniliparus</taxon>
    </lineage>
</organism>
<dbReference type="EMBL" id="CP001958">
    <property type="protein sequence ID" value="ADG98804.1"/>
    <property type="molecule type" value="Genomic_DNA"/>
</dbReference>
<accession>D6ZAR8</accession>
<sequence length="64" mass="6986">MKNLHRLELSLNVKTGLGKVRLDGHELLVPADSDITIATGPGEAARLTLTILAEHTSLRFTDQH</sequence>
<gene>
    <name evidence="1" type="ordered locus">Srot_2356</name>
</gene>
<evidence type="ECO:0000313" key="2">
    <source>
        <dbReference type="Proteomes" id="UP000002247"/>
    </source>
</evidence>
<dbReference type="RefSeq" id="WP_013139254.1">
    <property type="nucleotide sequence ID" value="NC_014168.1"/>
</dbReference>
<dbReference type="AlphaFoldDB" id="D6ZAR8"/>
<name>D6ZAR8_SEGRD</name>
<dbReference type="STRING" id="640132.Srot_2356"/>
<keyword evidence="2" id="KW-1185">Reference proteome</keyword>
<protein>
    <submittedName>
        <fullName evidence="1">Uncharacterized protein</fullName>
    </submittedName>
</protein>
<dbReference type="KEGG" id="srt:Srot_2356"/>
<dbReference type="Proteomes" id="UP000002247">
    <property type="component" value="Chromosome"/>
</dbReference>
<reference evidence="1 2" key="1">
    <citation type="journal article" date="2010" name="Stand. Genomic Sci.">
        <title>Complete genome sequence of Segniliparus rotundus type strain (CDC 1076).</title>
        <authorList>
            <person name="Sikorski J."/>
            <person name="Lapidus A."/>
            <person name="Copeland A."/>
            <person name="Misra M."/>
            <person name="Glavina Del Rio T."/>
            <person name="Nolan M."/>
            <person name="Lucas S."/>
            <person name="Chen F."/>
            <person name="Tice H."/>
            <person name="Cheng J.F."/>
            <person name="Jando M."/>
            <person name="Schneider S."/>
            <person name="Bruce D."/>
            <person name="Goodwin L."/>
            <person name="Pitluck S."/>
            <person name="Liolios K."/>
            <person name="Mikhailova N."/>
            <person name="Pati A."/>
            <person name="Ivanova N."/>
            <person name="Mavromatis K."/>
            <person name="Chen A."/>
            <person name="Palaniappan K."/>
            <person name="Chertkov O."/>
            <person name="Land M."/>
            <person name="Hauser L."/>
            <person name="Chang Y.J."/>
            <person name="Jeffries C.D."/>
            <person name="Brettin T."/>
            <person name="Detter J.C."/>
            <person name="Han C."/>
            <person name="Rohde M."/>
            <person name="Goker M."/>
            <person name="Bristow J."/>
            <person name="Eisen J.A."/>
            <person name="Markowitz V."/>
            <person name="Hugenholtz P."/>
            <person name="Kyrpides N.C."/>
            <person name="Klenk H.P."/>
        </authorList>
    </citation>
    <scope>NUCLEOTIDE SEQUENCE [LARGE SCALE GENOMIC DNA]</scope>
    <source>
        <strain evidence="2">ATCC BAA-972 / CDC 1076 / CIP 108378 / DSM 44985 / JCM 13578</strain>
    </source>
</reference>
<evidence type="ECO:0000313" key="1">
    <source>
        <dbReference type="EMBL" id="ADG98804.1"/>
    </source>
</evidence>
<dbReference type="HOGENOM" id="CLU_2865311_0_0_11"/>